<evidence type="ECO:0000256" key="2">
    <source>
        <dbReference type="SAM" id="SignalP"/>
    </source>
</evidence>
<comment type="caution">
    <text evidence="3">The sequence shown here is derived from an EMBL/GenBank/DDBJ whole genome shotgun (WGS) entry which is preliminary data.</text>
</comment>
<organism evidence="3 4">
    <name type="scientific">Rubripirellula obstinata</name>
    <dbReference type="NCBI Taxonomy" id="406547"/>
    <lineage>
        <taxon>Bacteria</taxon>
        <taxon>Pseudomonadati</taxon>
        <taxon>Planctomycetota</taxon>
        <taxon>Planctomycetia</taxon>
        <taxon>Pirellulales</taxon>
        <taxon>Pirellulaceae</taxon>
        <taxon>Rubripirellula</taxon>
    </lineage>
</organism>
<feature type="compositionally biased region" description="Polar residues" evidence="1">
    <location>
        <begin position="49"/>
        <end position="58"/>
    </location>
</feature>
<name>A0A5B1CNT0_9BACT</name>
<keyword evidence="4" id="KW-1185">Reference proteome</keyword>
<evidence type="ECO:0000313" key="4">
    <source>
        <dbReference type="Proteomes" id="UP000322699"/>
    </source>
</evidence>
<feature type="region of interest" description="Disordered" evidence="1">
    <location>
        <begin position="39"/>
        <end position="58"/>
    </location>
</feature>
<dbReference type="Proteomes" id="UP000322699">
    <property type="component" value="Unassembled WGS sequence"/>
</dbReference>
<evidence type="ECO:0000313" key="3">
    <source>
        <dbReference type="EMBL" id="KAA1261023.1"/>
    </source>
</evidence>
<feature type="region of interest" description="Disordered" evidence="1">
    <location>
        <begin position="105"/>
        <end position="143"/>
    </location>
</feature>
<feature type="signal peptide" evidence="2">
    <location>
        <begin position="1"/>
        <end position="23"/>
    </location>
</feature>
<evidence type="ECO:0000256" key="1">
    <source>
        <dbReference type="SAM" id="MobiDB-lite"/>
    </source>
</evidence>
<proteinExistence type="predicted"/>
<keyword evidence="2" id="KW-0732">Signal</keyword>
<accession>A0A5B1CNT0</accession>
<feature type="compositionally biased region" description="Polar residues" evidence="1">
    <location>
        <begin position="109"/>
        <end position="131"/>
    </location>
</feature>
<dbReference type="EMBL" id="VRLW01000001">
    <property type="protein sequence ID" value="KAA1261023.1"/>
    <property type="molecule type" value="Genomic_DNA"/>
</dbReference>
<reference evidence="3 4" key="1">
    <citation type="submission" date="2019-08" db="EMBL/GenBank/DDBJ databases">
        <title>Deep-cultivation of Planctomycetes and their phenomic and genomic characterization uncovers novel biology.</title>
        <authorList>
            <person name="Wiegand S."/>
            <person name="Jogler M."/>
            <person name="Boedeker C."/>
            <person name="Pinto D."/>
            <person name="Vollmers J."/>
            <person name="Rivas-Marin E."/>
            <person name="Kohn T."/>
            <person name="Peeters S.H."/>
            <person name="Heuer A."/>
            <person name="Rast P."/>
            <person name="Oberbeckmann S."/>
            <person name="Bunk B."/>
            <person name="Jeske O."/>
            <person name="Meyerdierks A."/>
            <person name="Storesund J.E."/>
            <person name="Kallscheuer N."/>
            <person name="Luecker S."/>
            <person name="Lage O.M."/>
            <person name="Pohl T."/>
            <person name="Merkel B.J."/>
            <person name="Hornburger P."/>
            <person name="Mueller R.-W."/>
            <person name="Bruemmer F."/>
            <person name="Labrenz M."/>
            <person name="Spormann A.M."/>
            <person name="Op Den Camp H."/>
            <person name="Overmann J."/>
            <person name="Amann R."/>
            <person name="Jetten M.S.M."/>
            <person name="Mascher T."/>
            <person name="Medema M.H."/>
            <person name="Devos D.P."/>
            <person name="Kaster A.-K."/>
            <person name="Ovreas L."/>
            <person name="Rohde M."/>
            <person name="Galperin M.Y."/>
            <person name="Jogler C."/>
        </authorList>
    </citation>
    <scope>NUCLEOTIDE SEQUENCE [LARGE SCALE GENOMIC DNA]</scope>
    <source>
        <strain evidence="3 4">LF1</strain>
    </source>
</reference>
<sequence precursor="true">MLNFTTGFAVLVLIALLATPAAAQNAFQRQAGVLGAMSSTGSRGVGNRGTPTLRSKTVNPQRLSPYLDLLRSDNSVLGPYHSFVLPRQQIQQSIRRQASEIRNLRRTVSESPHATPSHGRTQTGRGGSFNNHLHYYQFPSSAR</sequence>
<dbReference type="AlphaFoldDB" id="A0A5B1CNT0"/>
<feature type="chain" id="PRO_5022841850" evidence="2">
    <location>
        <begin position="24"/>
        <end position="143"/>
    </location>
</feature>
<protein>
    <submittedName>
        <fullName evidence="3">Uncharacterized protein</fullName>
    </submittedName>
</protein>
<gene>
    <name evidence="3" type="ORF">LF1_35660</name>
</gene>